<dbReference type="InterPro" id="IPR001810">
    <property type="entry name" value="F-box_dom"/>
</dbReference>
<dbReference type="Gene3D" id="3.80.10.10">
    <property type="entry name" value="Ribonuclease Inhibitor"/>
    <property type="match status" value="1"/>
</dbReference>
<protein>
    <submittedName>
        <fullName evidence="3">F-box domain-containing protein</fullName>
    </submittedName>
</protein>
<dbReference type="Proteomes" id="UP000095280">
    <property type="component" value="Unplaced"/>
</dbReference>
<dbReference type="AlphaFoldDB" id="A0A1I8JQ66"/>
<keyword evidence="2" id="KW-1185">Reference proteome</keyword>
<dbReference type="SUPFAM" id="SSF52058">
    <property type="entry name" value="L domain-like"/>
    <property type="match status" value="1"/>
</dbReference>
<dbReference type="Pfam" id="PF12937">
    <property type="entry name" value="F-box-like"/>
    <property type="match status" value="1"/>
</dbReference>
<dbReference type="PROSITE" id="PS50181">
    <property type="entry name" value="FBOX"/>
    <property type="match status" value="1"/>
</dbReference>
<evidence type="ECO:0000313" key="2">
    <source>
        <dbReference type="Proteomes" id="UP000095280"/>
    </source>
</evidence>
<dbReference type="InterPro" id="IPR036047">
    <property type="entry name" value="F-box-like_dom_sf"/>
</dbReference>
<name>A0A1I8JQ66_9PLAT</name>
<accession>A0A1I8JQ66</accession>
<sequence length="520" mass="57007">MAQDDFVGSYWPCHFFQQKHMEPALDSPAAVNGCRPTDCIVPVHSTYVGCFGAQSGPRPLRSRSTDEPSGPTMTWKGIIVTFNTPQLELKCSQHPILTYFCSFKGCTKMALPLQPGSHSPSQLKKNSGLMQGQMAAAADCCPSSGCPPSLLERVLTELDQTSLGRCAQVSRLWHQVVMQPLLWTKIHIDESNWEVRSKNLVDEIVKLPQLLFASANLTCLSLDHVEVCLVKCPNLRELRLIRCGMSLTTKSLNSLLAGCPSLSLLQIECKRLQYAVDLDCAPLLTKLVQRLSSLKVILISLARNLMSIICGPFFLAMLQSFRSSQPLYPKLLSSPLDKDDCLLESSELLGGFPAAAEPPARAGFWLAEACHTSEVIGTFCRADWAKLLPPRLWRLELEGHKIIQGTGLELMKSLACRSMMCAHVVDVLVSELLEELLIELNATCTEFECTSVAIAAFVTRRSGGSAAPVPIASGACGRALPCRPDRCSRQLTAASLSQHRQRLSVRLTQLASETRNSPIC</sequence>
<organism evidence="2 3">
    <name type="scientific">Macrostomum lignano</name>
    <dbReference type="NCBI Taxonomy" id="282301"/>
    <lineage>
        <taxon>Eukaryota</taxon>
        <taxon>Metazoa</taxon>
        <taxon>Spiralia</taxon>
        <taxon>Lophotrochozoa</taxon>
        <taxon>Platyhelminthes</taxon>
        <taxon>Rhabditophora</taxon>
        <taxon>Macrostomorpha</taxon>
        <taxon>Macrostomida</taxon>
        <taxon>Macrostomidae</taxon>
        <taxon>Macrostomum</taxon>
    </lineage>
</organism>
<dbReference type="WBParaSite" id="snap_masked-unitig_31170-processed-gene-0.0-mRNA-1">
    <property type="protein sequence ID" value="snap_masked-unitig_31170-processed-gene-0.0-mRNA-1"/>
    <property type="gene ID" value="snap_masked-unitig_31170-processed-gene-0.0"/>
</dbReference>
<reference evidence="3" key="1">
    <citation type="submission" date="2016-11" db="UniProtKB">
        <authorList>
            <consortium name="WormBaseParasite"/>
        </authorList>
    </citation>
    <scope>IDENTIFICATION</scope>
</reference>
<dbReference type="InterPro" id="IPR032675">
    <property type="entry name" value="LRR_dom_sf"/>
</dbReference>
<evidence type="ECO:0000259" key="1">
    <source>
        <dbReference type="PROSITE" id="PS50181"/>
    </source>
</evidence>
<evidence type="ECO:0000313" key="3">
    <source>
        <dbReference type="WBParaSite" id="snap_masked-unitig_31170-processed-gene-0.0-mRNA-1"/>
    </source>
</evidence>
<feature type="domain" description="F-box" evidence="1">
    <location>
        <begin position="147"/>
        <end position="186"/>
    </location>
</feature>
<dbReference type="SUPFAM" id="SSF81383">
    <property type="entry name" value="F-box domain"/>
    <property type="match status" value="1"/>
</dbReference>
<proteinExistence type="predicted"/>